<sequence length="466" mass="54024">MLTRILSAWPDRPRLPYWRLTLLLLLAYLLYLPFSGYTRLYHDSLNYWFISIYYHKQGSFSLLNFHDSFRGYLLPLLLLPLRIVQFYTNLPPIFFARVFGAVSAAVGFGLIGPRLWQAVRGQQEPLAWVRRLAFAALGFALWRDYFNFTLTDFPALWALGLGVLLLYNTGLWGAVGAGMCVAAACNMRPTYLISVPFFMALLAVLPPHINGSRRMARTLALLAGLALVWLPQLLINHYQFQQNSPLVLAQHENLETNNLYREKLKWGLLHQKYETNIRTDYYEPVMIFRDVAGEQLVKAERIGWFDSYGSYLQLVLRHPLTFTKMYAWRLFNGLDVQYPTPYIKRVYVPTWGLAWLNYTVWFGALLVLLRTRFRKLPWHQWLVLAVLLVPCLPMLPMSMECRFLLPLHLLLYAVLCFGWPTAWRPGQLLRWQLAAVSVAYIGFVAVCFWASATAQATLELGPRILW</sequence>
<feature type="transmembrane region" description="Helical" evidence="1">
    <location>
        <begin position="191"/>
        <end position="209"/>
    </location>
</feature>
<evidence type="ECO:0000256" key="1">
    <source>
        <dbReference type="SAM" id="Phobius"/>
    </source>
</evidence>
<gene>
    <name evidence="2" type="ORF">H4317_11465</name>
</gene>
<feature type="transmembrane region" description="Helical" evidence="1">
    <location>
        <begin position="348"/>
        <end position="369"/>
    </location>
</feature>
<dbReference type="KEGG" id="hsk:H4317_11465"/>
<proteinExistence type="predicted"/>
<dbReference type="EMBL" id="CP060202">
    <property type="protein sequence ID" value="QNH60808.1"/>
    <property type="molecule type" value="Genomic_DNA"/>
</dbReference>
<dbReference type="AlphaFoldDB" id="A0A7G7W365"/>
<feature type="transmembrane region" description="Helical" evidence="1">
    <location>
        <begin position="215"/>
        <end position="235"/>
    </location>
</feature>
<organism evidence="2 3">
    <name type="scientific">Hymenobacter sediminicola</name>
    <dbReference type="NCBI Taxonomy" id="2761579"/>
    <lineage>
        <taxon>Bacteria</taxon>
        <taxon>Pseudomonadati</taxon>
        <taxon>Bacteroidota</taxon>
        <taxon>Cytophagia</taxon>
        <taxon>Cytophagales</taxon>
        <taxon>Hymenobacteraceae</taxon>
        <taxon>Hymenobacter</taxon>
    </lineage>
</organism>
<feature type="transmembrane region" description="Helical" evidence="1">
    <location>
        <begin position="157"/>
        <end position="184"/>
    </location>
</feature>
<keyword evidence="3" id="KW-1185">Reference proteome</keyword>
<feature type="transmembrane region" description="Helical" evidence="1">
    <location>
        <begin position="16"/>
        <end position="34"/>
    </location>
</feature>
<feature type="transmembrane region" description="Helical" evidence="1">
    <location>
        <begin position="381"/>
        <end position="397"/>
    </location>
</feature>
<feature type="transmembrane region" description="Helical" evidence="1">
    <location>
        <begin position="94"/>
        <end position="116"/>
    </location>
</feature>
<keyword evidence="1" id="KW-1133">Transmembrane helix</keyword>
<name>A0A7G7W365_9BACT</name>
<evidence type="ECO:0000313" key="3">
    <source>
        <dbReference type="Proteomes" id="UP000515489"/>
    </source>
</evidence>
<feature type="transmembrane region" description="Helical" evidence="1">
    <location>
        <begin position="128"/>
        <end position="145"/>
    </location>
</feature>
<dbReference type="Proteomes" id="UP000515489">
    <property type="component" value="Chromosome"/>
</dbReference>
<dbReference type="RefSeq" id="WP_185886739.1">
    <property type="nucleotide sequence ID" value="NZ_CP060202.1"/>
</dbReference>
<keyword evidence="1" id="KW-0472">Membrane</keyword>
<feature type="transmembrane region" description="Helical" evidence="1">
    <location>
        <begin position="403"/>
        <end position="421"/>
    </location>
</feature>
<keyword evidence="1" id="KW-0812">Transmembrane</keyword>
<accession>A0A7G7W365</accession>
<reference evidence="2 3" key="1">
    <citation type="submission" date="2020-08" db="EMBL/GenBank/DDBJ databases">
        <title>Hymenobacter sp. S2-20-2 genome sequencing.</title>
        <authorList>
            <person name="Jin L."/>
        </authorList>
    </citation>
    <scope>NUCLEOTIDE SEQUENCE [LARGE SCALE GENOMIC DNA]</scope>
    <source>
        <strain evidence="2 3">S2-20-2</strain>
    </source>
</reference>
<evidence type="ECO:0000313" key="2">
    <source>
        <dbReference type="EMBL" id="QNH60808.1"/>
    </source>
</evidence>
<feature type="transmembrane region" description="Helical" evidence="1">
    <location>
        <begin position="433"/>
        <end position="452"/>
    </location>
</feature>
<evidence type="ECO:0008006" key="4">
    <source>
        <dbReference type="Google" id="ProtNLM"/>
    </source>
</evidence>
<protein>
    <recommendedName>
        <fullName evidence="4">Glycosyltransferase RgtA/B/C/D-like domain-containing protein</fullName>
    </recommendedName>
</protein>